<dbReference type="Gene3D" id="1.10.10.10">
    <property type="entry name" value="Winged helix-like DNA-binding domain superfamily/Winged helix DNA-binding domain"/>
    <property type="match status" value="1"/>
</dbReference>
<proteinExistence type="predicted"/>
<protein>
    <submittedName>
        <fullName evidence="5">UbiC transcription regulator-associated domain-containing protein</fullName>
    </submittedName>
</protein>
<keyword evidence="3" id="KW-0804">Transcription</keyword>
<gene>
    <name evidence="5" type="ORF">BVG79_02134</name>
</gene>
<dbReference type="InterPro" id="IPR011663">
    <property type="entry name" value="UTRA"/>
</dbReference>
<dbReference type="PROSITE" id="PS50949">
    <property type="entry name" value="HTH_GNTR"/>
    <property type="match status" value="1"/>
</dbReference>
<dbReference type="InterPro" id="IPR028978">
    <property type="entry name" value="Chorismate_lyase_/UTRA_dom_sf"/>
</dbReference>
<organism evidence="5 6">
    <name type="scientific">Ketogulonicigenium robustum</name>
    <dbReference type="NCBI Taxonomy" id="92947"/>
    <lineage>
        <taxon>Bacteria</taxon>
        <taxon>Pseudomonadati</taxon>
        <taxon>Pseudomonadota</taxon>
        <taxon>Alphaproteobacteria</taxon>
        <taxon>Rhodobacterales</taxon>
        <taxon>Roseobacteraceae</taxon>
        <taxon>Ketogulonicigenium</taxon>
    </lineage>
</organism>
<dbReference type="GO" id="GO:0003700">
    <property type="term" value="F:DNA-binding transcription factor activity"/>
    <property type="evidence" value="ECO:0007669"/>
    <property type="project" value="InterPro"/>
</dbReference>
<dbReference type="Proteomes" id="UP000242447">
    <property type="component" value="Chromosome"/>
</dbReference>
<evidence type="ECO:0000313" key="5">
    <source>
        <dbReference type="EMBL" id="ARO15474.1"/>
    </source>
</evidence>
<dbReference type="InterPro" id="IPR036388">
    <property type="entry name" value="WH-like_DNA-bd_sf"/>
</dbReference>
<sequence>MDFGILNATIAAQGAGSPLYLRLARAIRQMIDAGQLAAGDALPPERELAENTGVSRVTVRKAIAQMIASQEIHSQQGSGNFVAPPAPAMTHVGNPLLGGSVTMQQSRLPSFTEVFRNRGLAAESIWMARALHAPTTEELMTLGLDLSEKVARLERVRSLDGRAIGIERSSLPASILPDPMAVRDSLYACLEARNVAPVRAIQRISAANITPRDAATLGILPGAAVLRIERTAYLASGRVAELSRAIYRADAYDVVTELKSVPA</sequence>
<dbReference type="CDD" id="cd07377">
    <property type="entry name" value="WHTH_GntR"/>
    <property type="match status" value="1"/>
</dbReference>
<dbReference type="PRINTS" id="PR00035">
    <property type="entry name" value="HTHGNTR"/>
</dbReference>
<dbReference type="GO" id="GO:0045892">
    <property type="term" value="P:negative regulation of DNA-templated transcription"/>
    <property type="evidence" value="ECO:0007669"/>
    <property type="project" value="TreeGrafter"/>
</dbReference>
<evidence type="ECO:0000256" key="3">
    <source>
        <dbReference type="ARBA" id="ARBA00023163"/>
    </source>
</evidence>
<accession>A0A1W6P221</accession>
<dbReference type="PANTHER" id="PTHR44846:SF1">
    <property type="entry name" value="MANNOSYL-D-GLYCERATE TRANSPORT_METABOLISM SYSTEM REPRESSOR MNGR-RELATED"/>
    <property type="match status" value="1"/>
</dbReference>
<dbReference type="OrthoDB" id="7173258at2"/>
<dbReference type="InterPro" id="IPR036390">
    <property type="entry name" value="WH_DNA-bd_sf"/>
</dbReference>
<evidence type="ECO:0000259" key="4">
    <source>
        <dbReference type="PROSITE" id="PS50949"/>
    </source>
</evidence>
<dbReference type="SUPFAM" id="SSF46785">
    <property type="entry name" value="Winged helix' DNA-binding domain"/>
    <property type="match status" value="1"/>
</dbReference>
<keyword evidence="1" id="KW-0805">Transcription regulation</keyword>
<dbReference type="Pfam" id="PF00392">
    <property type="entry name" value="GntR"/>
    <property type="match status" value="1"/>
</dbReference>
<reference evidence="5 6" key="1">
    <citation type="submission" date="2017-02" db="EMBL/GenBank/DDBJ databases">
        <title>Ketogulonicigenium robustum SPU B003 Genome sequencing and assembly.</title>
        <authorList>
            <person name="Li Y."/>
            <person name="Liu L."/>
            <person name="Wang C."/>
            <person name="Zhang M."/>
            <person name="Zhang T."/>
            <person name="Zhang Y."/>
        </authorList>
    </citation>
    <scope>NUCLEOTIDE SEQUENCE [LARGE SCALE GENOMIC DNA]</scope>
    <source>
        <strain evidence="5 6">SPU_B003</strain>
    </source>
</reference>
<dbReference type="SMART" id="SM00866">
    <property type="entry name" value="UTRA"/>
    <property type="match status" value="1"/>
</dbReference>
<evidence type="ECO:0000256" key="1">
    <source>
        <dbReference type="ARBA" id="ARBA00023015"/>
    </source>
</evidence>
<dbReference type="SMART" id="SM00345">
    <property type="entry name" value="HTH_GNTR"/>
    <property type="match status" value="1"/>
</dbReference>
<dbReference type="RefSeq" id="WP_085787362.1">
    <property type="nucleotide sequence ID" value="NZ_CP019937.1"/>
</dbReference>
<feature type="domain" description="HTH gntR-type" evidence="4">
    <location>
        <begin position="17"/>
        <end position="85"/>
    </location>
</feature>
<dbReference type="AlphaFoldDB" id="A0A1W6P221"/>
<dbReference type="SUPFAM" id="SSF64288">
    <property type="entry name" value="Chorismate lyase-like"/>
    <property type="match status" value="1"/>
</dbReference>
<dbReference type="PANTHER" id="PTHR44846">
    <property type="entry name" value="MANNOSYL-D-GLYCERATE TRANSPORT/METABOLISM SYSTEM REPRESSOR MNGR-RELATED"/>
    <property type="match status" value="1"/>
</dbReference>
<dbReference type="InterPro" id="IPR000524">
    <property type="entry name" value="Tscrpt_reg_HTH_GntR"/>
</dbReference>
<dbReference type="GO" id="GO:0003677">
    <property type="term" value="F:DNA binding"/>
    <property type="evidence" value="ECO:0007669"/>
    <property type="project" value="UniProtKB-KW"/>
</dbReference>
<name>A0A1W6P221_9RHOB</name>
<keyword evidence="2" id="KW-0238">DNA-binding</keyword>
<dbReference type="Gene3D" id="3.40.1410.10">
    <property type="entry name" value="Chorismate lyase-like"/>
    <property type="match status" value="1"/>
</dbReference>
<dbReference type="InterPro" id="IPR050679">
    <property type="entry name" value="Bact_HTH_transcr_reg"/>
</dbReference>
<dbReference type="STRING" id="92947.BVG79_02134"/>
<evidence type="ECO:0000313" key="6">
    <source>
        <dbReference type="Proteomes" id="UP000242447"/>
    </source>
</evidence>
<dbReference type="KEGG" id="kro:BVG79_02134"/>
<evidence type="ECO:0000256" key="2">
    <source>
        <dbReference type="ARBA" id="ARBA00023125"/>
    </source>
</evidence>
<dbReference type="Pfam" id="PF07702">
    <property type="entry name" value="UTRA"/>
    <property type="match status" value="1"/>
</dbReference>
<keyword evidence="6" id="KW-1185">Reference proteome</keyword>
<dbReference type="EMBL" id="CP019937">
    <property type="protein sequence ID" value="ARO15474.1"/>
    <property type="molecule type" value="Genomic_DNA"/>
</dbReference>